<dbReference type="Pfam" id="PF04214">
    <property type="entry name" value="DUF411"/>
    <property type="match status" value="1"/>
</dbReference>
<reference evidence="2 3" key="2">
    <citation type="submission" date="2018-12" db="EMBL/GenBank/DDBJ databases">
        <title>Simiduia agarivorans gen. nov., sp. nov., a marine, agarolytic bacterium isolated from shallow coastal water from Keelung, Taiwan.</title>
        <authorList>
            <person name="Shieh W.Y."/>
        </authorList>
    </citation>
    <scope>NUCLEOTIDE SEQUENCE [LARGE SCALE GENOMIC DNA]</scope>
    <source>
        <strain evidence="2 3">GTF-13</strain>
    </source>
</reference>
<evidence type="ECO:0000313" key="2">
    <source>
        <dbReference type="EMBL" id="RRJ84020.1"/>
    </source>
</evidence>
<dbReference type="RefSeq" id="WP_125014446.1">
    <property type="nucleotide sequence ID" value="NZ_QWEZ01000001.1"/>
</dbReference>
<keyword evidence="1" id="KW-0732">Signal</keyword>
<sequence length="152" mass="16270">MTIRKLLGALVAAVLLPLSITPAAAESRLPLMTVYKSPTCGCCGDWVKHMEANGFEVQVHDTDNLNPIKLKAGLTPALASCHTAFIDGYVVEGHVPASDVKRMLSERPAIKGISAPGMPVGSPGMEMGDRVDPYEVVSFDEKGNARLYQSYP</sequence>
<keyword evidence="3" id="KW-1185">Reference proteome</keyword>
<proteinExistence type="predicted"/>
<dbReference type="Proteomes" id="UP000280792">
    <property type="component" value="Unassembled WGS sequence"/>
</dbReference>
<feature type="signal peptide" evidence="1">
    <location>
        <begin position="1"/>
        <end position="24"/>
    </location>
</feature>
<dbReference type="EMBL" id="QWEZ01000001">
    <property type="protein sequence ID" value="RRJ84020.1"/>
    <property type="molecule type" value="Genomic_DNA"/>
</dbReference>
<evidence type="ECO:0000313" key="3">
    <source>
        <dbReference type="Proteomes" id="UP000280792"/>
    </source>
</evidence>
<reference evidence="2 3" key="1">
    <citation type="submission" date="2018-08" db="EMBL/GenBank/DDBJ databases">
        <authorList>
            <person name="Khan S.A."/>
        </authorList>
    </citation>
    <scope>NUCLEOTIDE SEQUENCE [LARGE SCALE GENOMIC DNA]</scope>
    <source>
        <strain evidence="2 3">GTF-13</strain>
    </source>
</reference>
<protein>
    <submittedName>
        <fullName evidence="2">DUF411 domain-containing protein</fullName>
    </submittedName>
</protein>
<evidence type="ECO:0000256" key="1">
    <source>
        <dbReference type="SAM" id="SignalP"/>
    </source>
</evidence>
<gene>
    <name evidence="2" type="ORF">D0544_02560</name>
</gene>
<accession>A0A3P3VN42</accession>
<organism evidence="2 3">
    <name type="scientific">Aestuariirhabdus litorea</name>
    <dbReference type="NCBI Taxonomy" id="2528527"/>
    <lineage>
        <taxon>Bacteria</taxon>
        <taxon>Pseudomonadati</taxon>
        <taxon>Pseudomonadota</taxon>
        <taxon>Gammaproteobacteria</taxon>
        <taxon>Oceanospirillales</taxon>
        <taxon>Aestuariirhabdaceae</taxon>
        <taxon>Aestuariirhabdus</taxon>
    </lineage>
</organism>
<dbReference type="InterPro" id="IPR007332">
    <property type="entry name" value="DUF411"/>
</dbReference>
<feature type="chain" id="PRO_5018120848" evidence="1">
    <location>
        <begin position="25"/>
        <end position="152"/>
    </location>
</feature>
<comment type="caution">
    <text evidence="2">The sequence shown here is derived from an EMBL/GenBank/DDBJ whole genome shotgun (WGS) entry which is preliminary data.</text>
</comment>
<name>A0A3P3VN42_9GAMM</name>
<dbReference type="AlphaFoldDB" id="A0A3P3VN42"/>